<name>A0ABP9C5Y0_9PSEU</name>
<evidence type="ECO:0000313" key="3">
    <source>
        <dbReference type="Proteomes" id="UP001500928"/>
    </source>
</evidence>
<protein>
    <recommendedName>
        <fullName evidence="4">DUF2567 domain-containing protein</fullName>
    </recommendedName>
</protein>
<organism evidence="2 3">
    <name type="scientific">Actinomycetospora chlora</name>
    <dbReference type="NCBI Taxonomy" id="663608"/>
    <lineage>
        <taxon>Bacteria</taxon>
        <taxon>Bacillati</taxon>
        <taxon>Actinomycetota</taxon>
        <taxon>Actinomycetes</taxon>
        <taxon>Pseudonocardiales</taxon>
        <taxon>Pseudonocardiaceae</taxon>
        <taxon>Actinomycetospora</taxon>
    </lineage>
</organism>
<reference evidence="3" key="1">
    <citation type="journal article" date="2019" name="Int. J. Syst. Evol. Microbiol.">
        <title>The Global Catalogue of Microorganisms (GCM) 10K type strain sequencing project: providing services to taxonomists for standard genome sequencing and annotation.</title>
        <authorList>
            <consortium name="The Broad Institute Genomics Platform"/>
            <consortium name="The Broad Institute Genome Sequencing Center for Infectious Disease"/>
            <person name="Wu L."/>
            <person name="Ma J."/>
        </authorList>
    </citation>
    <scope>NUCLEOTIDE SEQUENCE [LARGE SCALE GENOMIC DNA]</scope>
    <source>
        <strain evidence="3">JCM 17979</strain>
    </source>
</reference>
<dbReference type="EMBL" id="BAABHO010000047">
    <property type="protein sequence ID" value="GAA4804313.1"/>
    <property type="molecule type" value="Genomic_DNA"/>
</dbReference>
<gene>
    <name evidence="2" type="ORF">GCM10023200_47030</name>
</gene>
<dbReference type="Proteomes" id="UP001500928">
    <property type="component" value="Unassembled WGS sequence"/>
</dbReference>
<keyword evidence="1" id="KW-0812">Transmembrane</keyword>
<proteinExistence type="predicted"/>
<dbReference type="Pfam" id="PF10821">
    <property type="entry name" value="DUF2567"/>
    <property type="match status" value="1"/>
</dbReference>
<feature type="transmembrane region" description="Helical" evidence="1">
    <location>
        <begin position="79"/>
        <end position="98"/>
    </location>
</feature>
<keyword evidence="1" id="KW-0472">Membrane</keyword>
<sequence length="211" mass="21349">MTTTVDDDFLPTERPGRLVREELREDVPAALRYAAILVVVGLPLGALWALLAPVVHVVALPGAGTGSPAGEADHAFDAVAIHILLVASFGVIAGAVAWRRRHRRGPVMLVALVVGTLVGGWVAGRVGALLAWAASPVPVLVDPSALGSAGAPGAPLPAVLTSLPPSPGPWWIALVAGLGGALAYVLAAIVDGHEDMSRDDGLSSPGHPGQA</sequence>
<feature type="transmembrane region" description="Helical" evidence="1">
    <location>
        <begin position="170"/>
        <end position="190"/>
    </location>
</feature>
<evidence type="ECO:0008006" key="4">
    <source>
        <dbReference type="Google" id="ProtNLM"/>
    </source>
</evidence>
<keyword evidence="1" id="KW-1133">Transmembrane helix</keyword>
<keyword evidence="3" id="KW-1185">Reference proteome</keyword>
<dbReference type="InterPro" id="IPR021213">
    <property type="entry name" value="DUF2567"/>
</dbReference>
<accession>A0ABP9C5Y0</accession>
<evidence type="ECO:0000256" key="1">
    <source>
        <dbReference type="SAM" id="Phobius"/>
    </source>
</evidence>
<feature type="transmembrane region" description="Helical" evidence="1">
    <location>
        <begin position="110"/>
        <end position="134"/>
    </location>
</feature>
<feature type="transmembrane region" description="Helical" evidence="1">
    <location>
        <begin position="33"/>
        <end position="59"/>
    </location>
</feature>
<dbReference type="RefSeq" id="WP_345421274.1">
    <property type="nucleotide sequence ID" value="NZ_BAABHO010000047.1"/>
</dbReference>
<evidence type="ECO:0000313" key="2">
    <source>
        <dbReference type="EMBL" id="GAA4804313.1"/>
    </source>
</evidence>
<comment type="caution">
    <text evidence="2">The sequence shown here is derived from an EMBL/GenBank/DDBJ whole genome shotgun (WGS) entry which is preliminary data.</text>
</comment>